<evidence type="ECO:0000256" key="2">
    <source>
        <dbReference type="ARBA" id="ARBA00008712"/>
    </source>
</evidence>
<dbReference type="PANTHER" id="PTHR15040:SF3">
    <property type="entry name" value="SI:DKEY-14D8.6-RELATED"/>
    <property type="match status" value="1"/>
</dbReference>
<keyword evidence="3" id="KW-0964">Secreted</keyword>
<keyword evidence="6" id="KW-1185">Reference proteome</keyword>
<evidence type="ECO:0000313" key="6">
    <source>
        <dbReference type="Proteomes" id="UP000694941"/>
    </source>
</evidence>
<name>A0ABM1BZC0_LIMPO</name>
<feature type="signal peptide" evidence="5">
    <location>
        <begin position="1"/>
        <end position="19"/>
    </location>
</feature>
<dbReference type="Proteomes" id="UP000694941">
    <property type="component" value="Unplaced"/>
</dbReference>
<dbReference type="Pfam" id="PF14704">
    <property type="entry name" value="DERM"/>
    <property type="match status" value="1"/>
</dbReference>
<evidence type="ECO:0000256" key="5">
    <source>
        <dbReference type="SAM" id="SignalP"/>
    </source>
</evidence>
<comment type="similarity">
    <text evidence="2">Belongs to the dermatopontin family.</text>
</comment>
<keyword evidence="5" id="KW-0732">Signal</keyword>
<proteinExistence type="inferred from homology"/>
<organism evidence="6 7">
    <name type="scientific">Limulus polyphemus</name>
    <name type="common">Atlantic horseshoe crab</name>
    <dbReference type="NCBI Taxonomy" id="6850"/>
    <lineage>
        <taxon>Eukaryota</taxon>
        <taxon>Metazoa</taxon>
        <taxon>Ecdysozoa</taxon>
        <taxon>Arthropoda</taxon>
        <taxon>Chelicerata</taxon>
        <taxon>Merostomata</taxon>
        <taxon>Xiphosura</taxon>
        <taxon>Limulidae</taxon>
        <taxon>Limulus</taxon>
    </lineage>
</organism>
<evidence type="ECO:0000256" key="1">
    <source>
        <dbReference type="ARBA" id="ARBA00004613"/>
    </source>
</evidence>
<sequence length="172" mass="20819">MNSPAIVIIIFSTLTFAEAWWNNWDCVLHFKCQEKDSIKTISSIHNNRYRDRRWNFYCERTFEDPSCYLTNYVNDWEGLVHFTCGNGEAIAGFNSYHDNNKEDRKWRIYCCKDENKCTDNNTCTWTEYVNKWNAILHYLVPRDYVLTGVISEHDNRKEDRRWKYRHCQLKSC</sequence>
<accession>A0ABM1BZC0</accession>
<dbReference type="PANTHER" id="PTHR15040">
    <property type="entry name" value="DERMATOPONTIN-RELATED"/>
    <property type="match status" value="1"/>
</dbReference>
<comment type="subcellular location">
    <subcellularLocation>
        <location evidence="1">Secreted</location>
    </subcellularLocation>
</comment>
<dbReference type="InterPro" id="IPR026645">
    <property type="entry name" value="Dermatopontin"/>
</dbReference>
<dbReference type="GeneID" id="106475385"/>
<gene>
    <name evidence="7" type="primary">LOC106475385</name>
</gene>
<dbReference type="RefSeq" id="XP_013791521.1">
    <property type="nucleotide sequence ID" value="XM_013936067.2"/>
</dbReference>
<evidence type="ECO:0000313" key="7">
    <source>
        <dbReference type="RefSeq" id="XP_013791521.1"/>
    </source>
</evidence>
<protein>
    <submittedName>
        <fullName evidence="7">Hemagglutinin/amebocyte aggregation factor-like</fullName>
    </submittedName>
</protein>
<evidence type="ECO:0000256" key="3">
    <source>
        <dbReference type="ARBA" id="ARBA00022525"/>
    </source>
</evidence>
<evidence type="ECO:0000256" key="4">
    <source>
        <dbReference type="ARBA" id="ARBA00023157"/>
    </source>
</evidence>
<keyword evidence="4" id="KW-1015">Disulfide bond</keyword>
<feature type="chain" id="PRO_5046528867" evidence="5">
    <location>
        <begin position="20"/>
        <end position="172"/>
    </location>
</feature>
<reference evidence="7" key="1">
    <citation type="submission" date="2025-08" db="UniProtKB">
        <authorList>
            <consortium name="RefSeq"/>
        </authorList>
    </citation>
    <scope>IDENTIFICATION</scope>
    <source>
        <tissue evidence="7">Muscle</tissue>
    </source>
</reference>